<comment type="subcellular location">
    <subcellularLocation>
        <location evidence="1">Membrane</location>
        <topology evidence="1">Multi-pass membrane protein</topology>
    </subcellularLocation>
</comment>
<dbReference type="GO" id="GO:0006882">
    <property type="term" value="P:intracellular zinc ion homeostasis"/>
    <property type="evidence" value="ECO:0007669"/>
    <property type="project" value="TreeGrafter"/>
</dbReference>
<evidence type="ECO:0000256" key="4">
    <source>
        <dbReference type="ARBA" id="ARBA00022692"/>
    </source>
</evidence>
<keyword evidence="12" id="KW-1185">Reference proteome</keyword>
<comment type="similarity">
    <text evidence="2">Belongs to the cation diffusion facilitator (CDF) transporter (TC 2.A.4) family. SLC30A subfamily.</text>
</comment>
<dbReference type="InterPro" id="IPR027469">
    <property type="entry name" value="Cation_efflux_TMD_sf"/>
</dbReference>
<feature type="domain" description="Cation efflux protein transmembrane" evidence="9">
    <location>
        <begin position="12"/>
        <end position="198"/>
    </location>
</feature>
<dbReference type="PANTHER" id="PTHR45820:SF1">
    <property type="entry name" value="PROTON-COUPLED ZINC ANTIPORTER SLC30A1"/>
    <property type="match status" value="1"/>
</dbReference>
<feature type="transmembrane region" description="Helical" evidence="8">
    <location>
        <begin position="149"/>
        <end position="167"/>
    </location>
</feature>
<dbReference type="SUPFAM" id="SSF161111">
    <property type="entry name" value="Cation efflux protein transmembrane domain-like"/>
    <property type="match status" value="1"/>
</dbReference>
<evidence type="ECO:0000256" key="7">
    <source>
        <dbReference type="ARBA" id="ARBA00023136"/>
    </source>
</evidence>
<reference evidence="11 12" key="1">
    <citation type="submission" date="2016-10" db="EMBL/GenBank/DDBJ databases">
        <authorList>
            <person name="de Groot N.N."/>
        </authorList>
    </citation>
    <scope>NUCLEOTIDE SEQUENCE [LARGE SCALE GENOMIC DNA]</scope>
    <source>
        <strain evidence="11 12">DSM 25186</strain>
    </source>
</reference>
<evidence type="ECO:0000256" key="6">
    <source>
        <dbReference type="ARBA" id="ARBA00022989"/>
    </source>
</evidence>
<dbReference type="EMBL" id="FNFO01000022">
    <property type="protein sequence ID" value="SDM73751.1"/>
    <property type="molecule type" value="Genomic_DNA"/>
</dbReference>
<dbReference type="Gene3D" id="1.20.1510.10">
    <property type="entry name" value="Cation efflux protein transmembrane domain"/>
    <property type="match status" value="1"/>
</dbReference>
<dbReference type="RefSeq" id="WP_089688779.1">
    <property type="nucleotide sequence ID" value="NZ_FNFO01000022.1"/>
</dbReference>
<dbReference type="NCBIfam" id="TIGR01297">
    <property type="entry name" value="CDF"/>
    <property type="match status" value="1"/>
</dbReference>
<dbReference type="GO" id="GO:0010312">
    <property type="term" value="P:detoxification of zinc ion"/>
    <property type="evidence" value="ECO:0007669"/>
    <property type="project" value="TreeGrafter"/>
</dbReference>
<dbReference type="InterPro" id="IPR002524">
    <property type="entry name" value="Cation_efflux"/>
</dbReference>
<dbReference type="GO" id="GO:0005385">
    <property type="term" value="F:zinc ion transmembrane transporter activity"/>
    <property type="evidence" value="ECO:0007669"/>
    <property type="project" value="TreeGrafter"/>
</dbReference>
<dbReference type="Pfam" id="PF01545">
    <property type="entry name" value="Cation_efflux"/>
    <property type="match status" value="1"/>
</dbReference>
<accession>A0A1G9VP13</accession>
<dbReference type="STRING" id="1075417.SAMN05421823_12216"/>
<gene>
    <name evidence="11" type="ORF">SAMN05421823_12216</name>
</gene>
<dbReference type="InterPro" id="IPR058533">
    <property type="entry name" value="Cation_efflux_TM"/>
</dbReference>
<name>A0A1G9VP13_9BACT</name>
<dbReference type="InterPro" id="IPR027470">
    <property type="entry name" value="Cation_efflux_CTD"/>
</dbReference>
<evidence type="ECO:0000256" key="3">
    <source>
        <dbReference type="ARBA" id="ARBA00022448"/>
    </source>
</evidence>
<evidence type="ECO:0000313" key="11">
    <source>
        <dbReference type="EMBL" id="SDM73751.1"/>
    </source>
</evidence>
<proteinExistence type="inferred from homology"/>
<keyword evidence="3" id="KW-0813">Transport</keyword>
<feature type="transmembrane region" description="Helical" evidence="8">
    <location>
        <begin position="110"/>
        <end position="128"/>
    </location>
</feature>
<keyword evidence="5" id="KW-0862">Zinc</keyword>
<evidence type="ECO:0000313" key="12">
    <source>
        <dbReference type="Proteomes" id="UP000198510"/>
    </source>
</evidence>
<dbReference type="AlphaFoldDB" id="A0A1G9VP13"/>
<keyword evidence="7 8" id="KW-0472">Membrane</keyword>
<dbReference type="OrthoDB" id="9809646at2"/>
<dbReference type="Pfam" id="PF16916">
    <property type="entry name" value="ZT_dimer"/>
    <property type="match status" value="1"/>
</dbReference>
<evidence type="ECO:0000259" key="10">
    <source>
        <dbReference type="Pfam" id="PF16916"/>
    </source>
</evidence>
<dbReference type="Proteomes" id="UP000198510">
    <property type="component" value="Unassembled WGS sequence"/>
</dbReference>
<keyword evidence="6 8" id="KW-1133">Transmembrane helix</keyword>
<dbReference type="PANTHER" id="PTHR45820">
    <property type="entry name" value="FI23527P1"/>
    <property type="match status" value="1"/>
</dbReference>
<feature type="transmembrane region" description="Helical" evidence="8">
    <location>
        <begin position="74"/>
        <end position="95"/>
    </location>
</feature>
<evidence type="ECO:0000256" key="2">
    <source>
        <dbReference type="ARBA" id="ARBA00008873"/>
    </source>
</evidence>
<sequence>MKEKKDHATRTAFFLNLAFTVLELAGGILSGSIAILADSLHDLADSFSLGAGWYFEEKSKQGSNDRYSYGYARFSLLGAMINAVTLLLGSIYIVYESIRRLLNPQMPDVYWMLGISVVGIALNGLGVWKLKSGNSMNQQVMMIHLLEDALGWIAVLLASIVLLFVEIPRLDPLLAIVINLTVLVFVLRKLIKALQIMLQRVPKEVNLPELRQKIRCLTGVQDVERLHVWSLTKEKWVVTVTVHLEEMTTLQAAEVLKRRIRQVLADLPIEVLTVELQFSPPSEVSR</sequence>
<feature type="transmembrane region" description="Helical" evidence="8">
    <location>
        <begin position="173"/>
        <end position="191"/>
    </location>
</feature>
<evidence type="ECO:0000256" key="5">
    <source>
        <dbReference type="ARBA" id="ARBA00022833"/>
    </source>
</evidence>
<feature type="domain" description="Cation efflux protein cytoplasmic" evidence="10">
    <location>
        <begin position="202"/>
        <end position="273"/>
    </location>
</feature>
<protein>
    <submittedName>
        <fullName evidence="11">Cobalt-zinc-cadmium efflux system protein</fullName>
    </submittedName>
</protein>
<feature type="transmembrane region" description="Helical" evidence="8">
    <location>
        <begin position="12"/>
        <end position="37"/>
    </location>
</feature>
<dbReference type="GO" id="GO:0016020">
    <property type="term" value="C:membrane"/>
    <property type="evidence" value="ECO:0007669"/>
    <property type="project" value="UniProtKB-SubCell"/>
</dbReference>
<organism evidence="11 12">
    <name type="scientific">Catalinimonas alkaloidigena</name>
    <dbReference type="NCBI Taxonomy" id="1075417"/>
    <lineage>
        <taxon>Bacteria</taxon>
        <taxon>Pseudomonadati</taxon>
        <taxon>Bacteroidota</taxon>
        <taxon>Cytophagia</taxon>
        <taxon>Cytophagales</taxon>
        <taxon>Catalimonadaceae</taxon>
        <taxon>Catalinimonas</taxon>
    </lineage>
</organism>
<evidence type="ECO:0000256" key="8">
    <source>
        <dbReference type="SAM" id="Phobius"/>
    </source>
</evidence>
<evidence type="ECO:0000256" key="1">
    <source>
        <dbReference type="ARBA" id="ARBA00004141"/>
    </source>
</evidence>
<keyword evidence="4 8" id="KW-0812">Transmembrane</keyword>
<evidence type="ECO:0000259" key="9">
    <source>
        <dbReference type="Pfam" id="PF01545"/>
    </source>
</evidence>
<dbReference type="GO" id="GO:0019855">
    <property type="term" value="F:calcium channel inhibitor activity"/>
    <property type="evidence" value="ECO:0007669"/>
    <property type="project" value="TreeGrafter"/>
</dbReference>